<sequence>MAAAVASLYRRVLPSPPAVDFASPEGKRLFAEALAAGTMEGFFPLVSVFQTQSEPAFCGLASLAVVLNALAIDPGRRWKGPWRWFDESMLDCCEPLDKVKAEGITFGKVACLAHCSGADVQSFRTNRVTIHDLRRHLIRCVSSQDCHLIASYHRRPFGQTGTGHFSPIGGYHAGQDMVLILDVARFKYPPHWVPLQLLWEAMNTTDDSTGLLRGFMLISRKVAAPSLLYTVSCRDENWKRMSKYCVEDLPSLLKAGNLDDVPALLSRLIESLPADAESLIKWVVEVRRKEEGGPSLNKEEKERLFLKENVLKQVRDTRLFTIVHDLQYANKPCYNCSSSSEDDSLTRIAAVVCCQGAAMLSGNLVPRDAFCCRETSFECVQANGDGLKTVISGSVVCEGSEQGVDMLLPMSSPGASSCNSNLKSNAVKYPSSVDVLTVLLLALHPNTWLGIKDEKLKAEFQTLISTDSLPDDLKREILHLRRQLYYLKACKEEECEDAEQPSPKQQC</sequence>
<dbReference type="KEGG" id="zma:100382428"/>
<evidence type="ECO:0000256" key="5">
    <source>
        <dbReference type="ARBA" id="ARBA00023315"/>
    </source>
</evidence>
<dbReference type="GO" id="GO:0046938">
    <property type="term" value="P:phytochelatin biosynthetic process"/>
    <property type="evidence" value="ECO:0007669"/>
    <property type="project" value="InterPro"/>
</dbReference>
<dbReference type="OMA" id="CARIQCC"/>
<dbReference type="AlphaFoldDB" id="A0A8J8XFD4"/>
<evidence type="ECO:0000256" key="4">
    <source>
        <dbReference type="ARBA" id="ARBA00022723"/>
    </source>
</evidence>
<dbReference type="EC" id="2.3.2.15" evidence="1"/>
<dbReference type="Pfam" id="PF09328">
    <property type="entry name" value="Phytochelatin_C"/>
    <property type="match status" value="1"/>
</dbReference>
<organism evidence="7">
    <name type="scientific">Zea mays</name>
    <name type="common">Maize</name>
    <dbReference type="NCBI Taxonomy" id="4577"/>
    <lineage>
        <taxon>Eukaryota</taxon>
        <taxon>Viridiplantae</taxon>
        <taxon>Streptophyta</taxon>
        <taxon>Embryophyta</taxon>
        <taxon>Tracheophyta</taxon>
        <taxon>Spermatophyta</taxon>
        <taxon>Magnoliopsida</taxon>
        <taxon>Liliopsida</taxon>
        <taxon>Poales</taxon>
        <taxon>Poaceae</taxon>
        <taxon>PACMAD clade</taxon>
        <taxon>Panicoideae</taxon>
        <taxon>Andropogonodae</taxon>
        <taxon>Andropogoneae</taxon>
        <taxon>Tripsacinae</taxon>
        <taxon>Zea</taxon>
    </lineage>
</organism>
<name>A0A8J8XFD4_MAIZE</name>
<dbReference type="InterPro" id="IPR040409">
    <property type="entry name" value="PCS-like"/>
</dbReference>
<reference evidence="7" key="1">
    <citation type="journal article" date="2018" name="Nat. Genet.">
        <title>Extensive intraspecific gene order and gene structural variations between Mo17 and other maize genomes.</title>
        <authorList>
            <person name="Sun S."/>
            <person name="Zhou Y."/>
            <person name="Chen J."/>
            <person name="Shi J."/>
            <person name="Zhao H."/>
            <person name="Zhao H."/>
            <person name="Song W."/>
            <person name="Zhang M."/>
            <person name="Cui Y."/>
            <person name="Dong X."/>
            <person name="Liu H."/>
            <person name="Ma X."/>
            <person name="Jiao Y."/>
            <person name="Wang B."/>
            <person name="Wei X."/>
            <person name="Stein J.C."/>
            <person name="Glaubitz J.C."/>
            <person name="Lu F."/>
            <person name="Yu G."/>
            <person name="Liang C."/>
            <person name="Fengler K."/>
            <person name="Li B."/>
            <person name="Rafalski A."/>
            <person name="Schnable P.S."/>
            <person name="Ware D.H."/>
            <person name="Buckler E.S."/>
            <person name="Lai J."/>
        </authorList>
    </citation>
    <scope>NUCLEOTIDE SEQUENCE [LARGE SCALE GENOMIC DNA]</scope>
    <source>
        <tissue evidence="7">Seedling</tissue>
    </source>
</reference>
<dbReference type="Proteomes" id="UP000251960">
    <property type="component" value="Chromosome 8"/>
</dbReference>
<dbReference type="HOGENOM" id="CLU_046059_0_0_1"/>
<evidence type="ECO:0000256" key="1">
    <source>
        <dbReference type="ARBA" id="ARBA00012468"/>
    </source>
</evidence>
<evidence type="ECO:0000256" key="2">
    <source>
        <dbReference type="ARBA" id="ARBA00022539"/>
    </source>
</evidence>
<dbReference type="GO" id="GO:0010038">
    <property type="term" value="P:response to metal ion"/>
    <property type="evidence" value="ECO:0007669"/>
    <property type="project" value="InterPro"/>
</dbReference>
<dbReference type="FunFam" id="3.90.70.30:FF:000001">
    <property type="entry name" value="Glutathione gamma-glutamylcysteinyltransferase 1"/>
    <property type="match status" value="1"/>
</dbReference>
<dbReference type="OrthoDB" id="448954at2759"/>
<keyword evidence="2" id="KW-0104">Cadmium</keyword>
<dbReference type="PANTHER" id="PTHR33447:SF23">
    <property type="entry name" value="GLUTATHIONE GAMMA-GLUTAMYLCYSTEINYLTRANSFERASE"/>
    <property type="match status" value="1"/>
</dbReference>
<proteinExistence type="predicted"/>
<evidence type="ECO:0000256" key="3">
    <source>
        <dbReference type="ARBA" id="ARBA00022679"/>
    </source>
</evidence>
<dbReference type="SUPFAM" id="SSF54001">
    <property type="entry name" value="Cysteine proteinases"/>
    <property type="match status" value="1"/>
</dbReference>
<dbReference type="EMBL" id="NCVQ01000009">
    <property type="protein sequence ID" value="PWZ08993.1"/>
    <property type="molecule type" value="Genomic_DNA"/>
</dbReference>
<dbReference type="InterPro" id="IPR038156">
    <property type="entry name" value="PCS_N_sf"/>
</dbReference>
<gene>
    <name evidence="7" type="primary">PCS1_5</name>
    <name evidence="7" type="ORF">Zm00014a_022959</name>
</gene>
<dbReference type="Pfam" id="PF05023">
    <property type="entry name" value="Phytochelatin"/>
    <property type="match status" value="1"/>
</dbReference>
<dbReference type="Gene3D" id="3.90.70.30">
    <property type="entry name" value="Phytochelatin synthase, N-terminal domain"/>
    <property type="match status" value="1"/>
</dbReference>
<dbReference type="GO" id="GO:0046872">
    <property type="term" value="F:metal ion binding"/>
    <property type="evidence" value="ECO:0007669"/>
    <property type="project" value="UniProtKB-KW"/>
</dbReference>
<dbReference type="GO" id="GO:0016756">
    <property type="term" value="F:glutathione gamma-glutamylcysteinyltransferase activity"/>
    <property type="evidence" value="ECO:0007669"/>
    <property type="project" value="UniProtKB-EC"/>
</dbReference>
<dbReference type="InterPro" id="IPR007719">
    <property type="entry name" value="PCS_N"/>
</dbReference>
<evidence type="ECO:0000259" key="6">
    <source>
        <dbReference type="PROSITE" id="PS51443"/>
    </source>
</evidence>
<dbReference type="PROSITE" id="PS51443">
    <property type="entry name" value="PCS"/>
    <property type="match status" value="1"/>
</dbReference>
<accession>A0A8J8XFD4</accession>
<keyword evidence="5" id="KW-0012">Acyltransferase</keyword>
<dbReference type="InterPro" id="IPR038765">
    <property type="entry name" value="Papain-like_cys_pep_sf"/>
</dbReference>
<dbReference type="InterPro" id="IPR015407">
    <property type="entry name" value="Phytochelatin_synthase_C"/>
</dbReference>
<comment type="caution">
    <text evidence="7">The sequence shown here is derived from an EMBL/GenBank/DDBJ whole genome shotgun (WGS) entry which is preliminary data.</text>
</comment>
<keyword evidence="3 7" id="KW-0808">Transferase</keyword>
<feature type="domain" description="Peptidase C83" evidence="6">
    <location>
        <begin position="3"/>
        <end position="223"/>
    </location>
</feature>
<protein>
    <recommendedName>
        <fullName evidence="1">glutathione gamma-glutamylcysteinyltransferase</fullName>
        <ecNumber evidence="1">2.3.2.15</ecNumber>
    </recommendedName>
</protein>
<dbReference type="PANTHER" id="PTHR33447">
    <property type="entry name" value="GLUTATHIONE GAMMA-GLUTAMYLCYSTEINYLTRANSFERASE"/>
    <property type="match status" value="1"/>
</dbReference>
<evidence type="ECO:0000313" key="7">
    <source>
        <dbReference type="EMBL" id="PWZ08993.1"/>
    </source>
</evidence>
<dbReference type="SMR" id="A0A8J8XFD4"/>
<keyword evidence="4" id="KW-0479">Metal-binding</keyword>